<name>A0A0C2TPC1_AMAMK</name>
<evidence type="ECO:0000313" key="2">
    <source>
        <dbReference type="Proteomes" id="UP000054549"/>
    </source>
</evidence>
<proteinExistence type="predicted"/>
<keyword evidence="2" id="KW-1185">Reference proteome</keyword>
<gene>
    <name evidence="1" type="ORF">M378DRAFT_157273</name>
</gene>
<sequence>MSLLSMTPTAATFMLERFDTGTVSFRSTVFNNVYLRLTGPKLLAVLVMTRRSISKLKQQPARHDRDLRLTTHLA</sequence>
<dbReference type="EMBL" id="KN818226">
    <property type="protein sequence ID" value="KIL69044.1"/>
    <property type="molecule type" value="Genomic_DNA"/>
</dbReference>
<evidence type="ECO:0000313" key="1">
    <source>
        <dbReference type="EMBL" id="KIL69044.1"/>
    </source>
</evidence>
<dbReference type="InParanoid" id="A0A0C2TPC1"/>
<dbReference type="AlphaFoldDB" id="A0A0C2TPC1"/>
<protein>
    <submittedName>
        <fullName evidence="1">Uncharacterized protein</fullName>
    </submittedName>
</protein>
<feature type="non-terminal residue" evidence="1">
    <location>
        <position position="74"/>
    </location>
</feature>
<reference evidence="1 2" key="1">
    <citation type="submission" date="2014-04" db="EMBL/GenBank/DDBJ databases">
        <title>Evolutionary Origins and Diversification of the Mycorrhizal Mutualists.</title>
        <authorList>
            <consortium name="DOE Joint Genome Institute"/>
            <consortium name="Mycorrhizal Genomics Consortium"/>
            <person name="Kohler A."/>
            <person name="Kuo A."/>
            <person name="Nagy L.G."/>
            <person name="Floudas D."/>
            <person name="Copeland A."/>
            <person name="Barry K.W."/>
            <person name="Cichocki N."/>
            <person name="Veneault-Fourrey C."/>
            <person name="LaButti K."/>
            <person name="Lindquist E.A."/>
            <person name="Lipzen A."/>
            <person name="Lundell T."/>
            <person name="Morin E."/>
            <person name="Murat C."/>
            <person name="Riley R."/>
            <person name="Ohm R."/>
            <person name="Sun H."/>
            <person name="Tunlid A."/>
            <person name="Henrissat B."/>
            <person name="Grigoriev I.V."/>
            <person name="Hibbett D.S."/>
            <person name="Martin F."/>
        </authorList>
    </citation>
    <scope>NUCLEOTIDE SEQUENCE [LARGE SCALE GENOMIC DNA]</scope>
    <source>
        <strain evidence="1 2">Koide BX008</strain>
    </source>
</reference>
<dbReference type="HOGENOM" id="CLU_2694370_0_0_1"/>
<dbReference type="Proteomes" id="UP000054549">
    <property type="component" value="Unassembled WGS sequence"/>
</dbReference>
<accession>A0A0C2TPC1</accession>
<organism evidence="1 2">
    <name type="scientific">Amanita muscaria (strain Koide BX008)</name>
    <dbReference type="NCBI Taxonomy" id="946122"/>
    <lineage>
        <taxon>Eukaryota</taxon>
        <taxon>Fungi</taxon>
        <taxon>Dikarya</taxon>
        <taxon>Basidiomycota</taxon>
        <taxon>Agaricomycotina</taxon>
        <taxon>Agaricomycetes</taxon>
        <taxon>Agaricomycetidae</taxon>
        <taxon>Agaricales</taxon>
        <taxon>Pluteineae</taxon>
        <taxon>Amanitaceae</taxon>
        <taxon>Amanita</taxon>
    </lineage>
</organism>